<dbReference type="EMBL" id="NFLB01000008">
    <property type="protein sequence ID" value="OUQ04943.1"/>
    <property type="molecule type" value="Genomic_DNA"/>
</dbReference>
<protein>
    <recommendedName>
        <fullName evidence="4">IS1595 family transposase</fullName>
    </recommendedName>
</protein>
<dbReference type="Proteomes" id="UP000196258">
    <property type="component" value="Unassembled WGS sequence"/>
</dbReference>
<dbReference type="AlphaFoldDB" id="A0A1Y4QKZ4"/>
<dbReference type="RefSeq" id="WP_087256685.1">
    <property type="nucleotide sequence ID" value="NZ_JBKSXH010000004.1"/>
</dbReference>
<dbReference type="EMBL" id="NFLB01000010">
    <property type="protein sequence ID" value="OUQ04556.1"/>
    <property type="molecule type" value="Genomic_DNA"/>
</dbReference>
<accession>A0A1Y4QKZ4</accession>
<reference evidence="3" key="1">
    <citation type="submission" date="2017-04" db="EMBL/GenBank/DDBJ databases">
        <title>Function of individual gut microbiota members based on whole genome sequencing of pure cultures obtained from chicken caecum.</title>
        <authorList>
            <person name="Medvecky M."/>
            <person name="Cejkova D."/>
            <person name="Polansky O."/>
            <person name="Karasova D."/>
            <person name="Kubasova T."/>
            <person name="Cizek A."/>
            <person name="Rychlik I."/>
        </authorList>
    </citation>
    <scope>NUCLEOTIDE SEQUENCE [LARGE SCALE GENOMIC DNA]</scope>
    <source>
        <strain evidence="3">An149</strain>
    </source>
</reference>
<organism evidence="2 3">
    <name type="scientific">Thomasclavelia spiroformis</name>
    <dbReference type="NCBI Taxonomy" id="29348"/>
    <lineage>
        <taxon>Bacteria</taxon>
        <taxon>Bacillati</taxon>
        <taxon>Bacillota</taxon>
        <taxon>Erysipelotrichia</taxon>
        <taxon>Erysipelotrichales</taxon>
        <taxon>Coprobacillaceae</taxon>
        <taxon>Thomasclavelia</taxon>
    </lineage>
</organism>
<reference evidence="2" key="2">
    <citation type="journal article" date="2018" name="BMC Genomics">
        <title>Whole genome sequencing and function prediction of 133 gut anaerobes isolated from chicken caecum in pure cultures.</title>
        <authorList>
            <person name="Medvecky M."/>
            <person name="Cejkova D."/>
            <person name="Polansky O."/>
            <person name="Karasova D."/>
            <person name="Kubasova T."/>
            <person name="Cizek A."/>
            <person name="Rychlik I."/>
        </authorList>
    </citation>
    <scope>NUCLEOTIDE SEQUENCE</scope>
    <source>
        <strain evidence="2">An149</strain>
    </source>
</reference>
<gene>
    <name evidence="2" type="ORF">B5E91_08000</name>
    <name evidence="1" type="ORF">B5E91_09175</name>
</gene>
<name>A0A1Y4QKZ4_9FIRM</name>
<comment type="caution">
    <text evidence="2">The sequence shown here is derived from an EMBL/GenBank/DDBJ whole genome shotgun (WGS) entry which is preliminary data.</text>
</comment>
<evidence type="ECO:0000313" key="3">
    <source>
        <dbReference type="Proteomes" id="UP000196258"/>
    </source>
</evidence>
<sequence length="314" mass="36951">METFIKSKYLDSYDYKHPFIKETMEADLLNSYEVTCCKRCASTDFKKKGFTKNGIQRYYCNICKRYFNVLTGTMFDNHKIAISEWIEFCLGIFRYESINLTSKNNKNSFTTSKYWLYKLFYIIEDMQDDIVLEGNVYIDETFYPVVESDKTVKDGKKLRGLSKDQICIGIAYDGNHVYAHVEGFGKTCQKKTKDTFINHIKPGSHLIHDKEKSHKILIKELKLSDESYDANKLKKCKDKDNPLNPINRQCYLLKRFLRSHPGFSRDDIQHYINLYCFISNPPADKLEKVEMVLNSAIHLTKSLRYRDFYASKSR</sequence>
<evidence type="ECO:0000313" key="1">
    <source>
        <dbReference type="EMBL" id="OUQ04556.1"/>
    </source>
</evidence>
<evidence type="ECO:0008006" key="4">
    <source>
        <dbReference type="Google" id="ProtNLM"/>
    </source>
</evidence>
<proteinExistence type="predicted"/>
<evidence type="ECO:0000313" key="2">
    <source>
        <dbReference type="EMBL" id="OUQ04943.1"/>
    </source>
</evidence>